<dbReference type="PANTHER" id="PTHR46289:SF14">
    <property type="entry name" value="DUF4371 DOMAIN-CONTAINING PROTEIN"/>
    <property type="match status" value="1"/>
</dbReference>
<accession>A0A5E4MA67</accession>
<dbReference type="PANTHER" id="PTHR46289">
    <property type="entry name" value="52 KDA REPRESSOR OF THE INHIBITOR OF THE PROTEIN KINASE-LIKE PROTEIN-RELATED"/>
    <property type="match status" value="1"/>
</dbReference>
<evidence type="ECO:0000313" key="1">
    <source>
        <dbReference type="EMBL" id="VVC29134.1"/>
    </source>
</evidence>
<organism evidence="1 2">
    <name type="scientific">Cinara cedri</name>
    <dbReference type="NCBI Taxonomy" id="506608"/>
    <lineage>
        <taxon>Eukaryota</taxon>
        <taxon>Metazoa</taxon>
        <taxon>Ecdysozoa</taxon>
        <taxon>Arthropoda</taxon>
        <taxon>Hexapoda</taxon>
        <taxon>Insecta</taxon>
        <taxon>Pterygota</taxon>
        <taxon>Neoptera</taxon>
        <taxon>Paraneoptera</taxon>
        <taxon>Hemiptera</taxon>
        <taxon>Sternorrhyncha</taxon>
        <taxon>Aphidomorpha</taxon>
        <taxon>Aphidoidea</taxon>
        <taxon>Aphididae</taxon>
        <taxon>Lachninae</taxon>
        <taxon>Cinara</taxon>
    </lineage>
</organism>
<name>A0A5E4MA67_9HEMI</name>
<proteinExistence type="predicted"/>
<dbReference type="EMBL" id="CABPRJ010000488">
    <property type="protein sequence ID" value="VVC29134.1"/>
    <property type="molecule type" value="Genomic_DNA"/>
</dbReference>
<dbReference type="OrthoDB" id="6598138at2759"/>
<protein>
    <recommendedName>
        <fullName evidence="3">DUF4371 domain-containing protein</fullName>
    </recommendedName>
</protein>
<keyword evidence="2" id="KW-1185">Reference proteome</keyword>
<dbReference type="InterPro" id="IPR052958">
    <property type="entry name" value="IFN-induced_PKR_regulator"/>
</dbReference>
<reference evidence="1 2" key="1">
    <citation type="submission" date="2019-08" db="EMBL/GenBank/DDBJ databases">
        <authorList>
            <person name="Alioto T."/>
            <person name="Alioto T."/>
            <person name="Gomez Garrido J."/>
        </authorList>
    </citation>
    <scope>NUCLEOTIDE SEQUENCE [LARGE SCALE GENOMIC DNA]</scope>
</reference>
<gene>
    <name evidence="1" type="ORF">CINCED_3A012885</name>
</gene>
<evidence type="ECO:0008006" key="3">
    <source>
        <dbReference type="Google" id="ProtNLM"/>
    </source>
</evidence>
<dbReference type="AlphaFoldDB" id="A0A5E4MA67"/>
<sequence length="109" mass="11975">MENFLEFSIVHDMTGQDYDDAASMSGKFKGIPSNTSQAVPLVLYVHLASHSLHLAVGNSCKIVSIKNCIGTLSLVITFFRASSQRTKTLIECINEYAPQNPKINTNKNV</sequence>
<evidence type="ECO:0000313" key="2">
    <source>
        <dbReference type="Proteomes" id="UP000325440"/>
    </source>
</evidence>
<dbReference type="Proteomes" id="UP000325440">
    <property type="component" value="Unassembled WGS sequence"/>
</dbReference>